<dbReference type="AlphaFoldDB" id="A0A6J6DG34"/>
<keyword evidence="1" id="KW-0812">Transmembrane</keyword>
<protein>
    <submittedName>
        <fullName evidence="3">Unannotated protein</fullName>
    </submittedName>
</protein>
<dbReference type="EMBL" id="CAEZTO010000001">
    <property type="protein sequence ID" value="CAB4561649.1"/>
    <property type="molecule type" value="Genomic_DNA"/>
</dbReference>
<feature type="transmembrane region" description="Helical" evidence="1">
    <location>
        <begin position="12"/>
        <end position="34"/>
    </location>
</feature>
<dbReference type="InterPro" id="IPR025339">
    <property type="entry name" value="DUF4245"/>
</dbReference>
<evidence type="ECO:0000256" key="1">
    <source>
        <dbReference type="SAM" id="Phobius"/>
    </source>
</evidence>
<organism evidence="3">
    <name type="scientific">freshwater metagenome</name>
    <dbReference type="NCBI Taxonomy" id="449393"/>
    <lineage>
        <taxon>unclassified sequences</taxon>
        <taxon>metagenomes</taxon>
        <taxon>ecological metagenomes</taxon>
    </lineage>
</organism>
<gene>
    <name evidence="2" type="ORF">UFOPK1503_00418</name>
    <name evidence="3" type="ORF">UFOPK1693_00064</name>
</gene>
<dbReference type="Pfam" id="PF14030">
    <property type="entry name" value="DUF4245"/>
    <property type="match status" value="1"/>
</dbReference>
<evidence type="ECO:0000313" key="2">
    <source>
        <dbReference type="EMBL" id="CAB4543432.1"/>
    </source>
</evidence>
<name>A0A6J6DG34_9ZZZZ</name>
<sequence>MSNSAERRAKQTVRNLVFSLLATLGVVAVLVLGLPRDDSSLIQRIDFQSVAAEAEASLGKKVLAPAVPTDWWSNAARMEKQLGLDAWYVGFVTGDSQFIAITQVFEPNPSWEADILEGNLVTGSREIAGLTWEIYPTLTPSNPPGTKELVMLRRQASSTIAIFGTASESDFEILAAAIAKELAE</sequence>
<dbReference type="EMBL" id="CAEZST010000005">
    <property type="protein sequence ID" value="CAB4543432.1"/>
    <property type="molecule type" value="Genomic_DNA"/>
</dbReference>
<keyword evidence="1" id="KW-0472">Membrane</keyword>
<evidence type="ECO:0000313" key="3">
    <source>
        <dbReference type="EMBL" id="CAB4561649.1"/>
    </source>
</evidence>
<proteinExistence type="predicted"/>
<accession>A0A6J6DG34</accession>
<reference evidence="3" key="1">
    <citation type="submission" date="2020-05" db="EMBL/GenBank/DDBJ databases">
        <authorList>
            <person name="Chiriac C."/>
            <person name="Salcher M."/>
            <person name="Ghai R."/>
            <person name="Kavagutti S V."/>
        </authorList>
    </citation>
    <scope>NUCLEOTIDE SEQUENCE</scope>
</reference>
<keyword evidence="1" id="KW-1133">Transmembrane helix</keyword>